<evidence type="ECO:0000256" key="5">
    <source>
        <dbReference type="ARBA" id="ARBA00022692"/>
    </source>
</evidence>
<comment type="caution">
    <text evidence="10">The sequence shown here is derived from an EMBL/GenBank/DDBJ whole genome shotgun (WGS) entry which is preliminary data.</text>
</comment>
<accession>A0A835IXX6</accession>
<keyword evidence="7 9" id="KW-1133">Transmembrane helix</keyword>
<dbReference type="AlphaFoldDB" id="A0A835IXX6"/>
<dbReference type="OrthoDB" id="1601at2759"/>
<feature type="transmembrane region" description="Helical" evidence="9">
    <location>
        <begin position="52"/>
        <end position="72"/>
    </location>
</feature>
<dbReference type="PANTHER" id="PTHR10778">
    <property type="entry name" value="SOLUTE CARRIER FAMILY 35 MEMBER B"/>
    <property type="match status" value="1"/>
</dbReference>
<evidence type="ECO:0000256" key="3">
    <source>
        <dbReference type="ARBA" id="ARBA00022448"/>
    </source>
</evidence>
<keyword evidence="11" id="KW-1185">Reference proteome</keyword>
<feature type="transmembrane region" description="Helical" evidence="9">
    <location>
        <begin position="115"/>
        <end position="135"/>
    </location>
</feature>
<protein>
    <recommendedName>
        <fullName evidence="12">UDP-galactose/UDP-glucose transporter 3</fullName>
    </recommendedName>
</protein>
<keyword evidence="4" id="KW-0050">Antiport</keyword>
<reference evidence="10 11" key="1">
    <citation type="submission" date="2020-10" db="EMBL/GenBank/DDBJ databases">
        <title>The Coptis chinensis genome and diversification of protoberbering-type alkaloids.</title>
        <authorList>
            <person name="Wang B."/>
            <person name="Shu S."/>
            <person name="Song C."/>
            <person name="Liu Y."/>
        </authorList>
    </citation>
    <scope>NUCLEOTIDE SEQUENCE [LARGE SCALE GENOMIC DNA]</scope>
    <source>
        <strain evidence="10">HL-2020</strain>
        <tissue evidence="10">Leaf</tissue>
    </source>
</reference>
<dbReference type="InterPro" id="IPR013657">
    <property type="entry name" value="SCL35B1-4/HUT1"/>
</dbReference>
<evidence type="ECO:0000256" key="6">
    <source>
        <dbReference type="ARBA" id="ARBA00022824"/>
    </source>
</evidence>
<evidence type="ECO:0000256" key="9">
    <source>
        <dbReference type="SAM" id="Phobius"/>
    </source>
</evidence>
<sequence>MERHGSGVGRALLLGFCIAGIWSSYITQGVLQETISTKRFGPEGKRFEHLSFLNLAQNVVCLIWSFMMLKIWSRSSSGGAPWWSYWSAGISNTIGPAMGIQALKYISYPAQARYTFIFTIGYIICDVMLMGALVYGIKYTFPEYLCTFLVAGGVSAFALAKTSSKTISKLAHPNAPLGYGLCFLNLAFDGFTNATQDSISTRYPKTSAWDIMLGMNLWGTIYNIVYMFSWSRGSGFEAVQFCRDHPEAAWDIFLFCVCGAVGQNFIFLTISRFGSLANTTITTTRKFVSIVVSSVLSGNPLSAKQWSSVIMVFSGLSYQIYLKWRKLQKKRKSM</sequence>
<feature type="transmembrane region" description="Helical" evidence="9">
    <location>
        <begin position="208"/>
        <end position="228"/>
    </location>
</feature>
<proteinExistence type="inferred from homology"/>
<evidence type="ECO:0008006" key="12">
    <source>
        <dbReference type="Google" id="ProtNLM"/>
    </source>
</evidence>
<dbReference type="GO" id="GO:0005460">
    <property type="term" value="F:UDP-glucose transmembrane transporter activity"/>
    <property type="evidence" value="ECO:0007669"/>
    <property type="project" value="TreeGrafter"/>
</dbReference>
<evidence type="ECO:0000256" key="2">
    <source>
        <dbReference type="ARBA" id="ARBA00008349"/>
    </source>
</evidence>
<dbReference type="EMBL" id="JADFTS010000001">
    <property type="protein sequence ID" value="KAF9625815.1"/>
    <property type="molecule type" value="Genomic_DNA"/>
</dbReference>
<dbReference type="GO" id="GO:0005789">
    <property type="term" value="C:endoplasmic reticulum membrane"/>
    <property type="evidence" value="ECO:0007669"/>
    <property type="project" value="UniProtKB-SubCell"/>
</dbReference>
<evidence type="ECO:0000256" key="7">
    <source>
        <dbReference type="ARBA" id="ARBA00022989"/>
    </source>
</evidence>
<feature type="transmembrane region" description="Helical" evidence="9">
    <location>
        <begin position="141"/>
        <end position="159"/>
    </location>
</feature>
<dbReference type="Proteomes" id="UP000631114">
    <property type="component" value="Unassembled WGS sequence"/>
</dbReference>
<evidence type="ECO:0000256" key="1">
    <source>
        <dbReference type="ARBA" id="ARBA00004477"/>
    </source>
</evidence>
<evidence type="ECO:0000256" key="4">
    <source>
        <dbReference type="ARBA" id="ARBA00022449"/>
    </source>
</evidence>
<dbReference type="GO" id="GO:0005459">
    <property type="term" value="F:UDP-galactose transmembrane transporter activity"/>
    <property type="evidence" value="ECO:0007669"/>
    <property type="project" value="TreeGrafter"/>
</dbReference>
<evidence type="ECO:0000313" key="11">
    <source>
        <dbReference type="Proteomes" id="UP000631114"/>
    </source>
</evidence>
<gene>
    <name evidence="10" type="ORF">IFM89_027206</name>
</gene>
<keyword evidence="5 9" id="KW-0812">Transmembrane</keyword>
<keyword evidence="8 9" id="KW-0472">Membrane</keyword>
<feature type="transmembrane region" description="Helical" evidence="9">
    <location>
        <begin position="248"/>
        <end position="270"/>
    </location>
</feature>
<keyword evidence="6" id="KW-0256">Endoplasmic reticulum</keyword>
<feature type="transmembrane region" description="Helical" evidence="9">
    <location>
        <begin position="12"/>
        <end position="31"/>
    </location>
</feature>
<keyword evidence="3" id="KW-0813">Transport</keyword>
<dbReference type="GO" id="GO:0000139">
    <property type="term" value="C:Golgi membrane"/>
    <property type="evidence" value="ECO:0007669"/>
    <property type="project" value="TreeGrafter"/>
</dbReference>
<evidence type="ECO:0000313" key="10">
    <source>
        <dbReference type="EMBL" id="KAF9625815.1"/>
    </source>
</evidence>
<comment type="subcellular location">
    <subcellularLocation>
        <location evidence="1">Endoplasmic reticulum membrane</location>
        <topology evidence="1">Multi-pass membrane protein</topology>
    </subcellularLocation>
</comment>
<dbReference type="GO" id="GO:0015297">
    <property type="term" value="F:antiporter activity"/>
    <property type="evidence" value="ECO:0007669"/>
    <property type="project" value="UniProtKB-KW"/>
</dbReference>
<dbReference type="Pfam" id="PF08449">
    <property type="entry name" value="UAA"/>
    <property type="match status" value="1"/>
</dbReference>
<comment type="similarity">
    <text evidence="2">Belongs to the nucleotide-sugar transporter family. UDP-galactose:UMP antiporter (TC 2.A.7.11) subfamily.</text>
</comment>
<dbReference type="PANTHER" id="PTHR10778:SF10">
    <property type="entry name" value="SOLUTE CARRIER FAMILY 35 MEMBER B1"/>
    <property type="match status" value="1"/>
</dbReference>
<organism evidence="10 11">
    <name type="scientific">Coptis chinensis</name>
    <dbReference type="NCBI Taxonomy" id="261450"/>
    <lineage>
        <taxon>Eukaryota</taxon>
        <taxon>Viridiplantae</taxon>
        <taxon>Streptophyta</taxon>
        <taxon>Embryophyta</taxon>
        <taxon>Tracheophyta</taxon>
        <taxon>Spermatophyta</taxon>
        <taxon>Magnoliopsida</taxon>
        <taxon>Ranunculales</taxon>
        <taxon>Ranunculaceae</taxon>
        <taxon>Coptidoideae</taxon>
        <taxon>Coptis</taxon>
    </lineage>
</organism>
<name>A0A835IXX6_9MAGN</name>
<evidence type="ECO:0000256" key="8">
    <source>
        <dbReference type="ARBA" id="ARBA00023136"/>
    </source>
</evidence>